<accession>A0A1F4VBP8</accession>
<evidence type="ECO:0000313" key="2">
    <source>
        <dbReference type="Proteomes" id="UP000178127"/>
    </source>
</evidence>
<proteinExistence type="predicted"/>
<dbReference type="STRING" id="1802620.A3D91_00540"/>
<dbReference type="AlphaFoldDB" id="A0A1F4VBP8"/>
<name>A0A1F4VBP8_UNCKA</name>
<sequence>MRKVISGILGLTVVVGLVVGVAFAVFSDPASLTNMALSVGSNNLLIRLTGVGSFAETVDATGFAELVPGGTEDVPFELQNNSNNQSFSLAGEIPSDPTTPENWTALKGVVECVVFDPAGSGPGSIGDGSTSDSSGWFTLEEWRSASRDLPGDPLLEDGGTASLVLRCGIPVSVSDGTLAGKSLSDLEFKVTGTQL</sequence>
<comment type="caution">
    <text evidence="1">The sequence shown here is derived from an EMBL/GenBank/DDBJ whole genome shotgun (WGS) entry which is preliminary data.</text>
</comment>
<evidence type="ECO:0008006" key="3">
    <source>
        <dbReference type="Google" id="ProtNLM"/>
    </source>
</evidence>
<evidence type="ECO:0000313" key="1">
    <source>
        <dbReference type="EMBL" id="OGC54370.1"/>
    </source>
</evidence>
<reference evidence="1 2" key="1">
    <citation type="journal article" date="2016" name="Nat. Commun.">
        <title>Thousands of microbial genomes shed light on interconnected biogeochemical processes in an aquifer system.</title>
        <authorList>
            <person name="Anantharaman K."/>
            <person name="Brown C.T."/>
            <person name="Hug L.A."/>
            <person name="Sharon I."/>
            <person name="Castelle C.J."/>
            <person name="Probst A.J."/>
            <person name="Thomas B.C."/>
            <person name="Singh A."/>
            <person name="Wilkins M.J."/>
            <person name="Karaoz U."/>
            <person name="Brodie E.L."/>
            <person name="Williams K.H."/>
            <person name="Hubbard S.S."/>
            <person name="Banfield J.F."/>
        </authorList>
    </citation>
    <scope>NUCLEOTIDE SEQUENCE [LARGE SCALE GENOMIC DNA]</scope>
</reference>
<protein>
    <recommendedName>
        <fullName evidence="3">Camelysin metallo-endopeptidase</fullName>
    </recommendedName>
</protein>
<dbReference type="Proteomes" id="UP000178127">
    <property type="component" value="Unassembled WGS sequence"/>
</dbReference>
<organism evidence="1 2">
    <name type="scientific">candidate division WWE3 bacterium RIFCSPHIGHO2_02_FULL_38_14</name>
    <dbReference type="NCBI Taxonomy" id="1802620"/>
    <lineage>
        <taxon>Bacteria</taxon>
        <taxon>Katanobacteria</taxon>
    </lineage>
</organism>
<gene>
    <name evidence="1" type="ORF">A3D91_00540</name>
</gene>
<dbReference type="EMBL" id="MEVD01000003">
    <property type="protein sequence ID" value="OGC54370.1"/>
    <property type="molecule type" value="Genomic_DNA"/>
</dbReference>